<dbReference type="NCBIfam" id="TIGR04371">
    <property type="entry name" value="methyltran_NanM"/>
    <property type="match status" value="1"/>
</dbReference>
<dbReference type="Gene3D" id="3.40.50.150">
    <property type="entry name" value="Vaccinia Virus protein VP39"/>
    <property type="match status" value="1"/>
</dbReference>
<reference evidence="1" key="1">
    <citation type="submission" date="2018-05" db="EMBL/GenBank/DDBJ databases">
        <authorList>
            <person name="Lanie J.A."/>
            <person name="Ng W.-L."/>
            <person name="Kazmierczak K.M."/>
            <person name="Andrzejewski T.M."/>
            <person name="Davidsen T.M."/>
            <person name="Wayne K.J."/>
            <person name="Tettelin H."/>
            <person name="Glass J.I."/>
            <person name="Rusch D."/>
            <person name="Podicherti R."/>
            <person name="Tsui H.-C.T."/>
            <person name="Winkler M.E."/>
        </authorList>
    </citation>
    <scope>NUCLEOTIDE SEQUENCE</scope>
</reference>
<accession>A0A383B482</accession>
<protein>
    <recommendedName>
        <fullName evidence="2">Sugar O-methyltransferase</fullName>
    </recommendedName>
</protein>
<evidence type="ECO:0008006" key="2">
    <source>
        <dbReference type="Google" id="ProtNLM"/>
    </source>
</evidence>
<organism evidence="1">
    <name type="scientific">marine metagenome</name>
    <dbReference type="NCBI Taxonomy" id="408172"/>
    <lineage>
        <taxon>unclassified sequences</taxon>
        <taxon>metagenomes</taxon>
        <taxon>ecological metagenomes</taxon>
    </lineage>
</organism>
<gene>
    <name evidence="1" type="ORF">METZ01_LOCUS467454</name>
</gene>
<name>A0A383B482_9ZZZZ</name>
<evidence type="ECO:0000313" key="1">
    <source>
        <dbReference type="EMBL" id="SVE14600.1"/>
    </source>
</evidence>
<dbReference type="SUPFAM" id="SSF53335">
    <property type="entry name" value="S-adenosyl-L-methionine-dependent methyltransferases"/>
    <property type="match status" value="1"/>
</dbReference>
<dbReference type="AlphaFoldDB" id="A0A383B482"/>
<feature type="non-terminal residue" evidence="1">
    <location>
        <position position="1"/>
    </location>
</feature>
<dbReference type="EMBL" id="UINC01197226">
    <property type="protein sequence ID" value="SVE14600.1"/>
    <property type="molecule type" value="Genomic_DNA"/>
</dbReference>
<proteinExistence type="predicted"/>
<dbReference type="InterPro" id="IPR030807">
    <property type="entry name" value="Methyltran_NanM"/>
</dbReference>
<feature type="non-terminal residue" evidence="1">
    <location>
        <position position="248"/>
    </location>
</feature>
<dbReference type="InterPro" id="IPR029063">
    <property type="entry name" value="SAM-dependent_MTases_sf"/>
</dbReference>
<sequence length="248" mass="29169">RALRDDDVRQFHFFLANFGAWRTYHGIESTTLITDNMKPYFRKRYVQNEYFLQPLNIWKWYYNNKRDLSLLSYPRFGNQVGAFVDEQFVGTGSFFNEIYGSILSGLIENKDRPVVADLGGGYGKLAYFTLRDLPQFSFIDFDLPEVLCLATYYLMKTFPHKKAMLYREEPYSEESHSKYDLIFMPSFKIEEVGSNSVDLFMNKNSLGEMARESVENFVSNIARATSGYFFHMNHDNYPNIYENRRVGL</sequence>